<sequence length="454" mass="51561">MEVSLSSTFSVPRQLMVTYARKYVLSVLSSGIRHGTLVILESSKTYEFGQGDRGKSTPTIVVVSDSFWLRLFLRNDLGFSESYMLGEIEVEHLRPIHDLWLDNMTQLEGLSTYAHIFYSTLTKWTSYILGQSISQAKLNAVAGYDESNTLFKLANYTPEAFLSEDMMYSSALFSDEEGGVYGDMELRKCGSRDLENAEMRKIHHFLRRARIRKGDRILEFGSGWCSTAIEAARTYGCTVDTLTLSVAQKAFGEERIREAGLSSLITVHLLDYRSLPASFEKAFDAFISIEMLEHVGPRYYEEYFRIVNWALKVDRAIAVISSSTMPESRYDKYQAPDFARQYLWPNGTLPSVTALITAAQVGSSSQLNLDTIENHGEHYARTLREWEQRFRANVDRSVMNAVAQERPDLAEASRLESFRKKWLYLFSYAAAGYERGYVTCHMLTFTRIGGSVSG</sequence>
<evidence type="ECO:0000313" key="7">
    <source>
        <dbReference type="Proteomes" id="UP000006352"/>
    </source>
</evidence>
<dbReference type="GO" id="GO:0008168">
    <property type="term" value="F:methyltransferase activity"/>
    <property type="evidence" value="ECO:0007669"/>
    <property type="project" value="UniProtKB-KW"/>
</dbReference>
<dbReference type="AlphaFoldDB" id="J4GJN8"/>
<comment type="similarity">
    <text evidence="1">Belongs to the CFA/CMAS family.</text>
</comment>
<dbReference type="PIRSF" id="PIRSF003085">
    <property type="entry name" value="CMAS"/>
    <property type="match status" value="1"/>
</dbReference>
<dbReference type="InParanoid" id="J4GJN8"/>
<dbReference type="PANTHER" id="PTHR43667:SF2">
    <property type="entry name" value="FATTY ACID C-METHYL TRANSFERASE"/>
    <property type="match status" value="1"/>
</dbReference>
<keyword evidence="7" id="KW-1185">Reference proteome</keyword>
<dbReference type="Pfam" id="PF02353">
    <property type="entry name" value="CMAS"/>
    <property type="match status" value="1"/>
</dbReference>
<evidence type="ECO:0000256" key="3">
    <source>
        <dbReference type="ARBA" id="ARBA00022679"/>
    </source>
</evidence>
<evidence type="ECO:0000256" key="2">
    <source>
        <dbReference type="ARBA" id="ARBA00022603"/>
    </source>
</evidence>
<dbReference type="InterPro" id="IPR029063">
    <property type="entry name" value="SAM-dependent_MTases_sf"/>
</dbReference>
<gene>
    <name evidence="6" type="ORF">FIBRA_01245</name>
</gene>
<dbReference type="HOGENOM" id="CLU_026434_0_0_1"/>
<dbReference type="PANTHER" id="PTHR43667">
    <property type="entry name" value="CYCLOPROPANE-FATTY-ACYL-PHOSPHOLIPID SYNTHASE"/>
    <property type="match status" value="1"/>
</dbReference>
<name>J4GJN8_9APHY</name>
<evidence type="ECO:0000256" key="5">
    <source>
        <dbReference type="ARBA" id="ARBA00023098"/>
    </source>
</evidence>
<proteinExistence type="inferred from homology"/>
<evidence type="ECO:0000256" key="1">
    <source>
        <dbReference type="ARBA" id="ARBA00010815"/>
    </source>
</evidence>
<reference evidence="6 7" key="1">
    <citation type="journal article" date="2012" name="Appl. Environ. Microbiol.">
        <title>Short-read sequencing for genomic analysis of the brown rot fungus Fibroporia radiculosa.</title>
        <authorList>
            <person name="Tang J.D."/>
            <person name="Perkins A.D."/>
            <person name="Sonstegard T.S."/>
            <person name="Schroeder S.G."/>
            <person name="Burgess S.C."/>
            <person name="Diehl S.V."/>
        </authorList>
    </citation>
    <scope>NUCLEOTIDE SEQUENCE [LARGE SCALE GENOMIC DNA]</scope>
    <source>
        <strain evidence="6 7">TFFH 294</strain>
    </source>
</reference>
<dbReference type="STRING" id="599839.J4GJN8"/>
<dbReference type="GO" id="GO:0008610">
    <property type="term" value="P:lipid biosynthetic process"/>
    <property type="evidence" value="ECO:0007669"/>
    <property type="project" value="InterPro"/>
</dbReference>
<evidence type="ECO:0008006" key="8">
    <source>
        <dbReference type="Google" id="ProtNLM"/>
    </source>
</evidence>
<dbReference type="InterPro" id="IPR003333">
    <property type="entry name" value="CMAS"/>
</dbReference>
<protein>
    <recommendedName>
        <fullName evidence="8">Cyclopropane-fatty-acyl-phospholipid synthase</fullName>
    </recommendedName>
</protein>
<keyword evidence="5" id="KW-0443">Lipid metabolism</keyword>
<keyword evidence="3" id="KW-0808">Transferase</keyword>
<evidence type="ECO:0000313" key="6">
    <source>
        <dbReference type="EMBL" id="CCL99230.1"/>
    </source>
</evidence>
<dbReference type="Proteomes" id="UP000006352">
    <property type="component" value="Unassembled WGS sequence"/>
</dbReference>
<keyword evidence="4" id="KW-0949">S-adenosyl-L-methionine</keyword>
<dbReference type="GO" id="GO:0032259">
    <property type="term" value="P:methylation"/>
    <property type="evidence" value="ECO:0007669"/>
    <property type="project" value="UniProtKB-KW"/>
</dbReference>
<dbReference type="GeneID" id="24094141"/>
<dbReference type="Gene3D" id="3.40.50.150">
    <property type="entry name" value="Vaccinia Virus protein VP39"/>
    <property type="match status" value="1"/>
</dbReference>
<dbReference type="InterPro" id="IPR050723">
    <property type="entry name" value="CFA/CMAS"/>
</dbReference>
<keyword evidence="2" id="KW-0489">Methyltransferase</keyword>
<dbReference type="OrthoDB" id="8300214at2759"/>
<dbReference type="EMBL" id="HE796922">
    <property type="protein sequence ID" value="CCL99230.1"/>
    <property type="molecule type" value="Genomic_DNA"/>
</dbReference>
<evidence type="ECO:0000256" key="4">
    <source>
        <dbReference type="ARBA" id="ARBA00022691"/>
    </source>
</evidence>
<organism evidence="6 7">
    <name type="scientific">Fibroporia radiculosa</name>
    <dbReference type="NCBI Taxonomy" id="599839"/>
    <lineage>
        <taxon>Eukaryota</taxon>
        <taxon>Fungi</taxon>
        <taxon>Dikarya</taxon>
        <taxon>Basidiomycota</taxon>
        <taxon>Agaricomycotina</taxon>
        <taxon>Agaricomycetes</taxon>
        <taxon>Polyporales</taxon>
        <taxon>Fibroporiaceae</taxon>
        <taxon>Fibroporia</taxon>
    </lineage>
</organism>
<accession>J4GJN8</accession>
<dbReference type="RefSeq" id="XP_012178513.1">
    <property type="nucleotide sequence ID" value="XM_012323123.1"/>
</dbReference>
<dbReference type="SUPFAM" id="SSF53335">
    <property type="entry name" value="S-adenosyl-L-methionine-dependent methyltransferases"/>
    <property type="match status" value="1"/>
</dbReference>